<keyword evidence="8" id="KW-0256">Endoplasmic reticulum</keyword>
<name>A0ABP1QG54_9HEXA</name>
<evidence type="ECO:0000256" key="10">
    <source>
        <dbReference type="ARBA" id="ARBA00023136"/>
    </source>
</evidence>
<evidence type="ECO:0008006" key="15">
    <source>
        <dbReference type="Google" id="ProtNLM"/>
    </source>
</evidence>
<comment type="similarity">
    <text evidence="4">Belongs to the junctophilin family.</text>
</comment>
<dbReference type="Gene3D" id="2.20.110.10">
    <property type="entry name" value="Histone H3 K4-specific methyltransferase SET7/9 N-terminal domain"/>
    <property type="match status" value="3"/>
</dbReference>
<dbReference type="SUPFAM" id="SSF82185">
    <property type="entry name" value="Histone H3 K4-specific methyltransferase SET7/9 N-terminal domain"/>
    <property type="match status" value="2"/>
</dbReference>
<evidence type="ECO:0000313" key="13">
    <source>
        <dbReference type="EMBL" id="CAL8097388.1"/>
    </source>
</evidence>
<feature type="compositionally biased region" description="Pro residues" evidence="11">
    <location>
        <begin position="569"/>
        <end position="583"/>
    </location>
</feature>
<evidence type="ECO:0000256" key="4">
    <source>
        <dbReference type="ARBA" id="ARBA00008599"/>
    </source>
</evidence>
<feature type="region of interest" description="Disordered" evidence="11">
    <location>
        <begin position="177"/>
        <end position="305"/>
    </location>
</feature>
<keyword evidence="9 12" id="KW-1133">Transmembrane helix</keyword>
<dbReference type="Proteomes" id="UP001642540">
    <property type="component" value="Unassembled WGS sequence"/>
</dbReference>
<feature type="compositionally biased region" description="Polar residues" evidence="11">
    <location>
        <begin position="265"/>
        <end position="300"/>
    </location>
</feature>
<dbReference type="SMART" id="SM00698">
    <property type="entry name" value="MORN"/>
    <property type="match status" value="6"/>
</dbReference>
<proteinExistence type="inferred from homology"/>
<evidence type="ECO:0000256" key="5">
    <source>
        <dbReference type="ARBA" id="ARBA00022475"/>
    </source>
</evidence>
<evidence type="ECO:0000313" key="14">
    <source>
        <dbReference type="Proteomes" id="UP001642540"/>
    </source>
</evidence>
<evidence type="ECO:0000256" key="11">
    <source>
        <dbReference type="SAM" id="MobiDB-lite"/>
    </source>
</evidence>
<feature type="compositionally biased region" description="Polar residues" evidence="11">
    <location>
        <begin position="191"/>
        <end position="203"/>
    </location>
</feature>
<reference evidence="13 14" key="1">
    <citation type="submission" date="2024-08" db="EMBL/GenBank/DDBJ databases">
        <authorList>
            <person name="Cucini C."/>
            <person name="Frati F."/>
        </authorList>
    </citation>
    <scope>NUCLEOTIDE SEQUENCE [LARGE SCALE GENOMIC DNA]</scope>
</reference>
<dbReference type="Pfam" id="PF02493">
    <property type="entry name" value="MORN"/>
    <property type="match status" value="8"/>
</dbReference>
<accession>A0ABP1QG54</accession>
<keyword evidence="6 12" id="KW-0812">Transmembrane</keyword>
<dbReference type="PANTHER" id="PTHR23085:SF16">
    <property type="entry name" value="GH28348P"/>
    <property type="match status" value="1"/>
</dbReference>
<feature type="compositionally biased region" description="Polar residues" evidence="11">
    <location>
        <begin position="595"/>
        <end position="604"/>
    </location>
</feature>
<evidence type="ECO:0000256" key="1">
    <source>
        <dbReference type="ARBA" id="ARBA00004163"/>
    </source>
</evidence>
<feature type="region of interest" description="Disordered" evidence="11">
    <location>
        <begin position="453"/>
        <end position="522"/>
    </location>
</feature>
<keyword evidence="10 12" id="KW-0472">Membrane</keyword>
<feature type="transmembrane region" description="Helical" evidence="12">
    <location>
        <begin position="902"/>
        <end position="921"/>
    </location>
</feature>
<comment type="subcellular location">
    <subcellularLocation>
        <location evidence="3">Cell membrane</location>
    </subcellularLocation>
    <subcellularLocation>
        <location evidence="2">Endomembrane system</location>
        <topology evidence="2">Peripheral membrane protein</topology>
    </subcellularLocation>
    <subcellularLocation>
        <location evidence="1">Endoplasmic reticulum membrane</location>
        <topology evidence="1">Single-pass type IV membrane protein</topology>
    </subcellularLocation>
</comment>
<evidence type="ECO:0000256" key="12">
    <source>
        <dbReference type="SAM" id="Phobius"/>
    </source>
</evidence>
<feature type="compositionally biased region" description="Basic and acidic residues" evidence="11">
    <location>
        <begin position="688"/>
        <end position="698"/>
    </location>
</feature>
<organism evidence="13 14">
    <name type="scientific">Orchesella dallaii</name>
    <dbReference type="NCBI Taxonomy" id="48710"/>
    <lineage>
        <taxon>Eukaryota</taxon>
        <taxon>Metazoa</taxon>
        <taxon>Ecdysozoa</taxon>
        <taxon>Arthropoda</taxon>
        <taxon>Hexapoda</taxon>
        <taxon>Collembola</taxon>
        <taxon>Entomobryomorpha</taxon>
        <taxon>Entomobryoidea</taxon>
        <taxon>Orchesellidae</taxon>
        <taxon>Orchesellinae</taxon>
        <taxon>Orchesella</taxon>
    </lineage>
</organism>
<keyword evidence="5" id="KW-1003">Cell membrane</keyword>
<keyword evidence="7" id="KW-0677">Repeat</keyword>
<evidence type="ECO:0000256" key="9">
    <source>
        <dbReference type="ARBA" id="ARBA00022989"/>
    </source>
</evidence>
<feature type="region of interest" description="Disordered" evidence="11">
    <location>
        <begin position="537"/>
        <end position="731"/>
    </location>
</feature>
<feature type="compositionally biased region" description="Polar residues" evidence="11">
    <location>
        <begin position="537"/>
        <end position="553"/>
    </location>
</feature>
<dbReference type="PANTHER" id="PTHR23085">
    <property type="entry name" value="GH28348P"/>
    <property type="match status" value="1"/>
</dbReference>
<evidence type="ECO:0000256" key="3">
    <source>
        <dbReference type="ARBA" id="ARBA00004236"/>
    </source>
</evidence>
<comment type="caution">
    <text evidence="13">The sequence shown here is derived from an EMBL/GenBank/DDBJ whole genome shotgun (WGS) entry which is preliminary data.</text>
</comment>
<feature type="compositionally biased region" description="Basic and acidic residues" evidence="11">
    <location>
        <begin position="204"/>
        <end position="215"/>
    </location>
</feature>
<feature type="compositionally biased region" description="Basic and acidic residues" evidence="11">
    <location>
        <begin position="499"/>
        <end position="509"/>
    </location>
</feature>
<dbReference type="InterPro" id="IPR003409">
    <property type="entry name" value="MORN"/>
</dbReference>
<evidence type="ECO:0000256" key="7">
    <source>
        <dbReference type="ARBA" id="ARBA00022737"/>
    </source>
</evidence>
<evidence type="ECO:0000256" key="2">
    <source>
        <dbReference type="ARBA" id="ARBA00004184"/>
    </source>
</evidence>
<evidence type="ECO:0000256" key="8">
    <source>
        <dbReference type="ARBA" id="ARBA00022824"/>
    </source>
</evidence>
<protein>
    <recommendedName>
        <fullName evidence="15">Junctophilin-3</fullName>
    </recommendedName>
</protein>
<feature type="compositionally biased region" description="Polar residues" evidence="11">
    <location>
        <begin position="640"/>
        <end position="654"/>
    </location>
</feature>
<feature type="compositionally biased region" description="Basic and acidic residues" evidence="11">
    <location>
        <begin position="222"/>
        <end position="235"/>
    </location>
</feature>
<evidence type="ECO:0000256" key="6">
    <source>
        <dbReference type="ARBA" id="ARBA00022692"/>
    </source>
</evidence>
<keyword evidence="14" id="KW-1185">Reference proteome</keyword>
<gene>
    <name evidence="13" type="ORF">ODALV1_LOCUS9632</name>
</gene>
<sequence length="922" mass="99926">MQSASPGGFGPAGSGGASDPNAAAYGAKPVNGGRFDFDDGGTYCGGWEDGKAHGHGVCTGPKGQGEYCGSWHYGFEVSGVYTWPSGSMYEGQWQNGKRHGLGTEYRGRWTYRGEWTQGFKGRYGVRQATASNAKYEGTWANGLQDGYGSETYADGGTYQGQWLRGLRHGYGVRTSAPFGMASHFRPKAPTGSMTSLKSENAEPTSERDRRMDDVRGGFVLKAKSDEPPARRRSLSERSSNFKDSLLKGLKLRKQRSTGDLDKRGTNSSIRSTGSTTSWMSSDSAQSGVTSGSHHTDSNASFVVEDEQMDANVTETYMGEWKNDKRSGFGISERSDGLKYEGEWYNNKKYGYGVTTFRDGSTEEGKYKNNVLITSQKKKHLFLIRSAKFRERIDAAVNAAQRASKIALQKADIAISRTATARGKAEQADISAAHAREDSEIARVIAKELAPDFLQPGAEGIRPTRPPPSLPPDLSKFTTPTPTSTSQISARPGLTPGGREPIEPPSRFEEPPSYPNVSSLSSYAPLRPQVSDRLDRASLNTPLDTPQFTVTAAQQAPYVNRVNEPSGLYGPPPPPRLGPQPQPHPMDISGGESKLGMNQSSSIRNSFAPMDSAPHSGPMDTGNMSAVGMGQDRGRDPFRRSQMNPAAAQQRQMNPASNNSSSAYAFQQAMSDHFDHYKRPPSRGSSMDRYGRDRSRGRTPEVGQNPHSRAQSRQRTPQLLDNPMGPRGASNPALDAFLQMETTQPAPRRGETPSRFGAAPDFGVNESVSVSGGGATSLEDATLRHRAGFAQDIPTVPYSSPKRTESLFLKPQAAVPKPTPMPKISGGGGGGGAAVPQRKKSLPDAVSLPRAIPGIPREELAALGSARRQELHRMQEEADRYKANPLLYLLNPNVTNWLSRQKVMVLVVLINLSLAILFLQLLT</sequence>
<feature type="compositionally biased region" description="Polar residues" evidence="11">
    <location>
        <begin position="704"/>
        <end position="718"/>
    </location>
</feature>
<feature type="compositionally biased region" description="Low complexity" evidence="11">
    <location>
        <begin position="471"/>
        <end position="485"/>
    </location>
</feature>
<dbReference type="InterPro" id="IPR017191">
    <property type="entry name" value="Junctophilin"/>
</dbReference>
<dbReference type="EMBL" id="CAXLJM020000028">
    <property type="protein sequence ID" value="CAL8097388.1"/>
    <property type="molecule type" value="Genomic_DNA"/>
</dbReference>